<name>A0A7W9ZK75_NOVIT</name>
<organism evidence="2 3">
    <name type="scientific">Novispirillum itersonii</name>
    <name type="common">Aquaspirillum itersonii</name>
    <dbReference type="NCBI Taxonomy" id="189"/>
    <lineage>
        <taxon>Bacteria</taxon>
        <taxon>Pseudomonadati</taxon>
        <taxon>Pseudomonadota</taxon>
        <taxon>Alphaproteobacteria</taxon>
        <taxon>Rhodospirillales</taxon>
        <taxon>Novispirillaceae</taxon>
        <taxon>Novispirillum</taxon>
    </lineage>
</organism>
<proteinExistence type="predicted"/>
<sequence length="208" mass="22472">MMRSLCRGLAVVVAVMAPVADAVAAGPDRSVAFTVFRDGLPIGHHRVSVRPDGDRTEVQVDIALDVSFAFLTLYTYRHRSTEIWQGDRLISLDSRTDDNGTAMQATVQATPDGLRGTGSAGPLRLPADAVPTSYWTSALVSGRPLFDSQDGHALDVTVRPEGGGWWAMEGEVRLKLSYSPQGVWSGMRFSLKGSDFEYLPRTGMQAGS</sequence>
<keyword evidence="1" id="KW-0732">Signal</keyword>
<evidence type="ECO:0000256" key="1">
    <source>
        <dbReference type="SAM" id="SignalP"/>
    </source>
</evidence>
<keyword evidence="3" id="KW-1185">Reference proteome</keyword>
<gene>
    <name evidence="2" type="ORF">FHS48_003914</name>
</gene>
<feature type="signal peptide" evidence="1">
    <location>
        <begin position="1"/>
        <end position="24"/>
    </location>
</feature>
<feature type="chain" id="PRO_5031373943" description="DUF4390 domain-containing protein" evidence="1">
    <location>
        <begin position="25"/>
        <end position="208"/>
    </location>
</feature>
<dbReference type="Pfam" id="PF19630">
    <property type="entry name" value="DUF6134"/>
    <property type="match status" value="1"/>
</dbReference>
<dbReference type="Proteomes" id="UP000544872">
    <property type="component" value="Unassembled WGS sequence"/>
</dbReference>
<accession>A0A7W9ZK75</accession>
<reference evidence="2 3" key="1">
    <citation type="submission" date="2020-08" db="EMBL/GenBank/DDBJ databases">
        <title>Genomic Encyclopedia of Type Strains, Phase IV (KMG-IV): sequencing the most valuable type-strain genomes for metagenomic binning, comparative biology and taxonomic classification.</title>
        <authorList>
            <person name="Goeker M."/>
        </authorList>
    </citation>
    <scope>NUCLEOTIDE SEQUENCE [LARGE SCALE GENOMIC DNA]</scope>
    <source>
        <strain evidence="2 3">DSM 11590</strain>
    </source>
</reference>
<dbReference type="InterPro" id="IPR045767">
    <property type="entry name" value="DUF6134"/>
</dbReference>
<comment type="caution">
    <text evidence="2">The sequence shown here is derived from an EMBL/GenBank/DDBJ whole genome shotgun (WGS) entry which is preliminary data.</text>
</comment>
<dbReference type="RefSeq" id="WP_184266530.1">
    <property type="nucleotide sequence ID" value="NZ_JACIIX010000026.1"/>
</dbReference>
<protein>
    <recommendedName>
        <fullName evidence="4">DUF4390 domain-containing protein</fullName>
    </recommendedName>
</protein>
<evidence type="ECO:0000313" key="2">
    <source>
        <dbReference type="EMBL" id="MBB6212458.1"/>
    </source>
</evidence>
<evidence type="ECO:0008006" key="4">
    <source>
        <dbReference type="Google" id="ProtNLM"/>
    </source>
</evidence>
<evidence type="ECO:0000313" key="3">
    <source>
        <dbReference type="Proteomes" id="UP000544872"/>
    </source>
</evidence>
<dbReference type="EMBL" id="JACIIX010000026">
    <property type="protein sequence ID" value="MBB6212458.1"/>
    <property type="molecule type" value="Genomic_DNA"/>
</dbReference>
<dbReference type="AlphaFoldDB" id="A0A7W9ZK75"/>